<dbReference type="Gene3D" id="3.40.640.10">
    <property type="entry name" value="Type I PLP-dependent aspartate aminotransferase-like (Major domain)"/>
    <property type="match status" value="1"/>
</dbReference>
<gene>
    <name evidence="9" type="ordered locus">ASAC_1451</name>
</gene>
<keyword evidence="4 9" id="KW-0808">Transferase</keyword>
<evidence type="ECO:0000313" key="10">
    <source>
        <dbReference type="Proteomes" id="UP000000346"/>
    </source>
</evidence>
<dbReference type="OrthoDB" id="35685at2157"/>
<comment type="cofactor">
    <cofactor evidence="1 7">
        <name>pyridoxal 5'-phosphate</name>
        <dbReference type="ChEBI" id="CHEBI:597326"/>
    </cofactor>
</comment>
<evidence type="ECO:0000256" key="4">
    <source>
        <dbReference type="ARBA" id="ARBA00022679"/>
    </source>
</evidence>
<evidence type="ECO:0000256" key="3">
    <source>
        <dbReference type="ARBA" id="ARBA00022576"/>
    </source>
</evidence>
<dbReference type="Gene3D" id="3.90.1150.10">
    <property type="entry name" value="Aspartate Aminotransferase, domain 1"/>
    <property type="match status" value="1"/>
</dbReference>
<dbReference type="GO" id="GO:0019265">
    <property type="term" value="P:glycine biosynthetic process, by transamination of glyoxylate"/>
    <property type="evidence" value="ECO:0007669"/>
    <property type="project" value="TreeGrafter"/>
</dbReference>
<dbReference type="InterPro" id="IPR015422">
    <property type="entry name" value="PyrdxlP-dep_Trfase_small"/>
</dbReference>
<evidence type="ECO:0000256" key="6">
    <source>
        <dbReference type="RuleBase" id="RU004075"/>
    </source>
</evidence>
<evidence type="ECO:0000256" key="2">
    <source>
        <dbReference type="ARBA" id="ARBA00009236"/>
    </source>
</evidence>
<dbReference type="SUPFAM" id="SSF53383">
    <property type="entry name" value="PLP-dependent transferases"/>
    <property type="match status" value="1"/>
</dbReference>
<keyword evidence="10" id="KW-1185">Reference proteome</keyword>
<dbReference type="Proteomes" id="UP000000346">
    <property type="component" value="Chromosome"/>
</dbReference>
<dbReference type="InterPro" id="IPR020578">
    <property type="entry name" value="Aminotrans_V_PyrdxlP_BS"/>
</dbReference>
<dbReference type="GeneID" id="9499710"/>
<dbReference type="HOGENOM" id="CLU_027686_0_1_2"/>
<dbReference type="eggNOG" id="arCOG00082">
    <property type="taxonomic scope" value="Archaea"/>
</dbReference>
<dbReference type="PANTHER" id="PTHR21152:SF24">
    <property type="entry name" value="ALANINE--GLYOXYLATE AMINOTRANSFERASE 1"/>
    <property type="match status" value="1"/>
</dbReference>
<name>D9PZ69_ACIS3</name>
<dbReference type="InterPro" id="IPR015424">
    <property type="entry name" value="PyrdxlP-dep_Trfase"/>
</dbReference>
<proteinExistence type="inferred from homology"/>
<sequence length="385" mass="41983">MFSERLIMTPGPTEVPYRVMMAMTRQETNSDLDPDFLSFYQDLRSRAARLFGAARSRVYLMIGEAMLGLESAIANTVSRGDKVIVVDNGVYGDAFADLVRSYGGVPVKLGASWRRAVDLGDLERALERNRDAVAVTVVHCDTPSAMLNDLAGVARVAKSFGALVIADVVSTIGAVPLQVDSWGVDIAIGGSQKALNAPAGVTLMSVSEEAMERARRVSYQGFYMSLLQWDSWLDSKGVFPYTVSEPLLYAVSEAINMVLEEGLDKVYSRHLAARRAAWAGFEALGLRHYPDLMEHSSPTVTAAEVPEGVDEARLRDLAWRKYNTMIAGSWGPLQGKVIRVGHMGVQASPEKLARAFLALGSAMRDLGLRVSPEEAARAALESFRY</sequence>
<dbReference type="STRING" id="666510.ASAC_1451"/>
<keyword evidence="5" id="KW-0663">Pyridoxal phosphate</keyword>
<dbReference type="PROSITE" id="PS00595">
    <property type="entry name" value="AA_TRANSFER_CLASS_5"/>
    <property type="match status" value="1"/>
</dbReference>
<reference evidence="9 10" key="1">
    <citation type="journal article" date="2010" name="Appl. Environ. Microbiol.">
        <title>The genome sequence of the crenarchaeon Acidilobus saccharovorans supports a new order, Acidilobales, and suggests an important ecological role in terrestrial acidic hot springs.</title>
        <authorList>
            <person name="Mardanov A.V."/>
            <person name="Svetlitchnyi V.A."/>
            <person name="Beletsky A.V."/>
            <person name="Prokofeva M.I."/>
            <person name="Bonch-Osmolovskaya E.A."/>
            <person name="Ravin N.V."/>
            <person name="Skryabin K.G."/>
        </authorList>
    </citation>
    <scope>NUCLEOTIDE SEQUENCE [LARGE SCALE GENOMIC DNA]</scope>
    <source>
        <strain evidence="10">DSM 16705 / JCM 18335 / VKM B-2471 / 345-15</strain>
    </source>
</reference>
<organism evidence="9 10">
    <name type="scientific">Acidilobus saccharovorans (strain DSM 16705 / JCM 18335 / VKM B-2471 / 345-15)</name>
    <dbReference type="NCBI Taxonomy" id="666510"/>
    <lineage>
        <taxon>Archaea</taxon>
        <taxon>Thermoproteota</taxon>
        <taxon>Thermoprotei</taxon>
        <taxon>Acidilobales</taxon>
        <taxon>Acidilobaceae</taxon>
        <taxon>Acidilobus</taxon>
    </lineage>
</organism>
<dbReference type="Pfam" id="PF00266">
    <property type="entry name" value="Aminotran_5"/>
    <property type="match status" value="1"/>
</dbReference>
<accession>D9PZ69</accession>
<dbReference type="AlphaFoldDB" id="D9PZ69"/>
<dbReference type="InterPro" id="IPR015421">
    <property type="entry name" value="PyrdxlP-dep_Trfase_major"/>
</dbReference>
<dbReference type="InterPro" id="IPR024169">
    <property type="entry name" value="SP_NH2Trfase/AEP_transaminase"/>
</dbReference>
<comment type="similarity">
    <text evidence="2 6">Belongs to the class-V pyridoxal-phosphate-dependent aminotransferase family.</text>
</comment>
<dbReference type="GO" id="GO:0004760">
    <property type="term" value="F:L-serine-pyruvate transaminase activity"/>
    <property type="evidence" value="ECO:0007669"/>
    <property type="project" value="TreeGrafter"/>
</dbReference>
<dbReference type="GO" id="GO:0008453">
    <property type="term" value="F:alanine-glyoxylate transaminase activity"/>
    <property type="evidence" value="ECO:0007669"/>
    <property type="project" value="TreeGrafter"/>
</dbReference>
<evidence type="ECO:0000256" key="5">
    <source>
        <dbReference type="ARBA" id="ARBA00022898"/>
    </source>
</evidence>
<dbReference type="PANTHER" id="PTHR21152">
    <property type="entry name" value="AMINOTRANSFERASE CLASS V"/>
    <property type="match status" value="1"/>
</dbReference>
<dbReference type="InParanoid" id="D9PZ69"/>
<keyword evidence="3 9" id="KW-0032">Aminotransferase</keyword>
<evidence type="ECO:0000256" key="7">
    <source>
        <dbReference type="RuleBase" id="RU004504"/>
    </source>
</evidence>
<evidence type="ECO:0000256" key="1">
    <source>
        <dbReference type="ARBA" id="ARBA00001933"/>
    </source>
</evidence>
<dbReference type="PIRSF" id="PIRSF000524">
    <property type="entry name" value="SPT"/>
    <property type="match status" value="1"/>
</dbReference>
<protein>
    <submittedName>
        <fullName evidence="9">Aminotransferase, class-V</fullName>
    </submittedName>
</protein>
<evidence type="ECO:0000313" key="9">
    <source>
        <dbReference type="EMBL" id="ADL19856.1"/>
    </source>
</evidence>
<feature type="domain" description="Aminotransferase class V" evidence="8">
    <location>
        <begin position="17"/>
        <end position="289"/>
    </location>
</feature>
<evidence type="ECO:0000259" key="8">
    <source>
        <dbReference type="Pfam" id="PF00266"/>
    </source>
</evidence>
<dbReference type="KEGG" id="asc:ASAC_1451"/>
<dbReference type="EMBL" id="CP001742">
    <property type="protein sequence ID" value="ADL19856.1"/>
    <property type="molecule type" value="Genomic_DNA"/>
</dbReference>
<dbReference type="RefSeq" id="WP_013267368.1">
    <property type="nucleotide sequence ID" value="NC_014374.1"/>
</dbReference>
<dbReference type="InterPro" id="IPR000192">
    <property type="entry name" value="Aminotrans_V_dom"/>
</dbReference>